<dbReference type="Proteomes" id="UP001464891">
    <property type="component" value="Unassembled WGS sequence"/>
</dbReference>
<proteinExistence type="predicted"/>
<evidence type="ECO:0000313" key="1">
    <source>
        <dbReference type="EMBL" id="MEP0816453.1"/>
    </source>
</evidence>
<dbReference type="RefSeq" id="WP_190433814.1">
    <property type="nucleotide sequence ID" value="NZ_JAMPKM010000002.1"/>
</dbReference>
<gene>
    <name evidence="1" type="ORF">NC998_05015</name>
</gene>
<name>A0ABV0J3U8_9CYAN</name>
<dbReference type="EMBL" id="JAMPKM010000002">
    <property type="protein sequence ID" value="MEP0816453.1"/>
    <property type="molecule type" value="Genomic_DNA"/>
</dbReference>
<reference evidence="1 2" key="1">
    <citation type="submission" date="2022-04" db="EMBL/GenBank/DDBJ databases">
        <title>Positive selection, recombination, and allopatry shape intraspecific diversity of widespread and dominant cyanobacteria.</title>
        <authorList>
            <person name="Wei J."/>
            <person name="Shu W."/>
            <person name="Hu C."/>
        </authorList>
    </citation>
    <scope>NUCLEOTIDE SEQUENCE [LARGE SCALE GENOMIC DNA]</scope>
    <source>
        <strain evidence="1 2">GB2-A4</strain>
    </source>
</reference>
<accession>A0ABV0J3U8</accession>
<comment type="caution">
    <text evidence="1">The sequence shown here is derived from an EMBL/GenBank/DDBJ whole genome shotgun (WGS) entry which is preliminary data.</text>
</comment>
<keyword evidence="2" id="KW-1185">Reference proteome</keyword>
<organism evidence="1 2">
    <name type="scientific">Trichocoleus desertorum GB2-A4</name>
    <dbReference type="NCBI Taxonomy" id="2933944"/>
    <lineage>
        <taxon>Bacteria</taxon>
        <taxon>Bacillati</taxon>
        <taxon>Cyanobacteriota</taxon>
        <taxon>Cyanophyceae</taxon>
        <taxon>Leptolyngbyales</taxon>
        <taxon>Trichocoleusaceae</taxon>
        <taxon>Trichocoleus</taxon>
    </lineage>
</organism>
<evidence type="ECO:0000313" key="2">
    <source>
        <dbReference type="Proteomes" id="UP001464891"/>
    </source>
</evidence>
<protein>
    <submittedName>
        <fullName evidence="1">Uncharacterized protein</fullName>
    </submittedName>
</protein>
<sequence>MVAILKLKRGAHRAELRSKQNSGVVAQSALQRQWQCQRPMQKTFAREFIVLNLA</sequence>